<dbReference type="Proteomes" id="UP001177592">
    <property type="component" value="Plasmid paNv_CAN18"/>
</dbReference>
<evidence type="ECO:0000313" key="5">
    <source>
        <dbReference type="Proteomes" id="UP001177592"/>
    </source>
</evidence>
<name>A0A4P7L2R0_9GAMM</name>
<dbReference type="EMBL" id="CP038628">
    <property type="protein sequence ID" value="QBY47027.1"/>
    <property type="molecule type" value="Genomic_DNA"/>
</dbReference>
<dbReference type="GeneID" id="39751565"/>
<organism evidence="2 4">
    <name type="scientific">Arsenophonus nasoniae</name>
    <name type="common">son-killer infecting Nasonia vitripennis</name>
    <dbReference type="NCBI Taxonomy" id="638"/>
    <lineage>
        <taxon>Bacteria</taxon>
        <taxon>Pseudomonadati</taxon>
        <taxon>Pseudomonadota</taxon>
        <taxon>Gammaproteobacteria</taxon>
        <taxon>Enterobacterales</taxon>
        <taxon>Morganellaceae</taxon>
        <taxon>Arsenophonus</taxon>
    </lineage>
</organism>
<keyword evidence="2" id="KW-0614">Plasmid</keyword>
<evidence type="ECO:0000313" key="4">
    <source>
        <dbReference type="Proteomes" id="UP000295134"/>
    </source>
</evidence>
<reference evidence="2 4" key="1">
    <citation type="submission" date="2019-03" db="EMBL/GenBank/DDBJ databases">
        <title>Long-read sequencing reveals hyperdense prophage content in a complex bacterial symbiont genome.</title>
        <authorList>
            <person name="Frost C.L."/>
            <person name="Siozios S."/>
            <person name="Nadal-Jimenez P."/>
            <person name="Brockhurst M.A."/>
            <person name="King K.C."/>
            <person name="Darby A.C."/>
            <person name="Hurst G.D.D."/>
        </authorList>
    </citation>
    <scope>NUCLEOTIDE SEQUENCE [LARGE SCALE GENOMIC DNA]</scope>
    <source>
        <strain evidence="2 4">FIN</strain>
        <plasmid evidence="4">parsfin16</plasmid>
        <plasmid evidence="2">pArsFIN16</plasmid>
    </source>
</reference>
<proteinExistence type="predicted"/>
<geneLocation type="plasmid" evidence="3 5">
    <name>paNv_CAN18</name>
</geneLocation>
<dbReference type="KEGG" id="ans:ArsFIN_56380"/>
<gene>
    <name evidence="2" type="ORF">ArsFIN_56380</name>
    <name evidence="3" type="ORF">QE258_28165</name>
</gene>
<reference evidence="3" key="2">
    <citation type="submission" date="2023-04" db="EMBL/GenBank/DDBJ databases">
        <title>Genome dynamics across the evolutionary transition to endosymbiosis.</title>
        <authorList>
            <person name="Siozios S."/>
            <person name="Nadal-Jimenez P."/>
            <person name="Azagi T."/>
            <person name="Sprong H."/>
            <person name="Frost C.L."/>
            <person name="Parratt S.R."/>
            <person name="Taylor G."/>
            <person name="Brettell L."/>
            <person name="Lew K.C."/>
            <person name="Croft L."/>
            <person name="King K.C."/>
            <person name="Brockhurst M.A."/>
            <person name="Hypsa V."/>
            <person name="Novakova E."/>
            <person name="Darby A.C."/>
            <person name="Hurst G.D.D."/>
        </authorList>
    </citation>
    <scope>NUCLEOTIDE SEQUENCE</scope>
    <source>
        <strain evidence="3">ANv_CAN</strain>
        <plasmid evidence="3">paNv_CAN18</plasmid>
    </source>
</reference>
<evidence type="ECO:0000313" key="2">
    <source>
        <dbReference type="EMBL" id="QBY47027.1"/>
    </source>
</evidence>
<feature type="region of interest" description="Disordered" evidence="1">
    <location>
        <begin position="24"/>
        <end position="46"/>
    </location>
</feature>
<dbReference type="RefSeq" id="WP_135679371.1">
    <property type="nucleotide sequence ID" value="NZ_CP038628.1"/>
</dbReference>
<dbReference type="EMBL" id="CP123541">
    <property type="protein sequence ID" value="WGM09213.1"/>
    <property type="molecule type" value="Genomic_DNA"/>
</dbReference>
<keyword evidence="5" id="KW-1185">Reference proteome</keyword>
<evidence type="ECO:0008006" key="6">
    <source>
        <dbReference type="Google" id="ProtNLM"/>
    </source>
</evidence>
<sequence>MDLSTQSEVIESIEENRATLDNTSNIIELEKEKSKPRKNKEKSKEKPFRELGYDSGVYYLISKEQLQVLPFKARDLKESNLLQLAPLSWWRKNYPQYNDNGDAKKAPDWIQAADDIMRRCAKAGVYSCEAVRGLGFWKDGNRIIHHRGNALEDLVNRKIISMLDPSLRGVYQRATAKEKYSNECATDEQIALFLAAINRIYWKDEAHSQLFLGWLVLALFCGLLDWRPHIWVTGEHGAGKSDTVLEAVRIALGAKNYISAKGSTTEAGLRQRLKHNAIPAVVDESEPNTTKDRLRLDSLLTLARNASSDDEATAIKGTVSGEAHSYRIRCMFCFASINPYIKELADQSRISILEIVKKPQTTESKADFQFIKKSFLELEKAGFSTLLNNLMISRLSTLENNIKVFVEAAGDILGSARDGKQYGTLLAGYATFIESEPVDIETAKSYVSNLKLTEVVEENRDTKATGWDECWVKMCAVMLVFRDSRSRVTVGEGYEMLRTKNIEELARIVGYEHSGTGKVAKEQMEKAARQGQLEIERALRRLGIIYQEGTVSLYGCVGEGLYIANSSEEMSKALAGTPFQNWKQHSSRVGEAVRKPIFIEGQARRVIFILRDLINQ</sequence>
<accession>A0A4P7L2R0</accession>
<evidence type="ECO:0000256" key="1">
    <source>
        <dbReference type="SAM" id="MobiDB-lite"/>
    </source>
</evidence>
<evidence type="ECO:0000313" key="3">
    <source>
        <dbReference type="EMBL" id="WGM09213.1"/>
    </source>
</evidence>
<geneLocation type="plasmid" evidence="4">
    <name>parsfin16</name>
</geneLocation>
<geneLocation type="plasmid" evidence="2">
    <name>pArsFIN16</name>
</geneLocation>
<dbReference type="Proteomes" id="UP000295134">
    <property type="component" value="Plasmid pArsFIN16"/>
</dbReference>
<dbReference type="AlphaFoldDB" id="A0A4P7L2R0"/>
<protein>
    <recommendedName>
        <fullName evidence="6">DNA primase</fullName>
    </recommendedName>
</protein>